<dbReference type="SUPFAM" id="SSF56784">
    <property type="entry name" value="HAD-like"/>
    <property type="match status" value="1"/>
</dbReference>
<dbReference type="GO" id="GO:0005829">
    <property type="term" value="C:cytosol"/>
    <property type="evidence" value="ECO:0007669"/>
    <property type="project" value="TreeGrafter"/>
</dbReference>
<keyword evidence="1" id="KW-0378">Hydrolase</keyword>
<dbReference type="KEGG" id="sfer:NCTC12278_00992"/>
<evidence type="ECO:0000313" key="2">
    <source>
        <dbReference type="Proteomes" id="UP000249495"/>
    </source>
</evidence>
<dbReference type="Proteomes" id="UP000249495">
    <property type="component" value="Chromosome 1"/>
</dbReference>
<dbReference type="InterPro" id="IPR023214">
    <property type="entry name" value="HAD_sf"/>
</dbReference>
<dbReference type="PANTHER" id="PTHR10000">
    <property type="entry name" value="PHOSPHOSERINE PHOSPHATASE"/>
    <property type="match status" value="1"/>
</dbReference>
<dbReference type="GO" id="GO:0000287">
    <property type="term" value="F:magnesium ion binding"/>
    <property type="evidence" value="ECO:0007669"/>
    <property type="project" value="TreeGrafter"/>
</dbReference>
<dbReference type="GO" id="GO:0050308">
    <property type="term" value="F:sugar-phosphatase activity"/>
    <property type="evidence" value="ECO:0007669"/>
    <property type="project" value="UniProtKB-EC"/>
</dbReference>
<reference evidence="1 2" key="1">
    <citation type="submission" date="2018-06" db="EMBL/GenBank/DDBJ databases">
        <authorList>
            <consortium name="Pathogen Informatics"/>
            <person name="Doyle S."/>
        </authorList>
    </citation>
    <scope>NUCLEOTIDE SEQUENCE [LARGE SCALE GENOMIC DNA]</scope>
    <source>
        <strain evidence="1 2">NCTC12278</strain>
    </source>
</reference>
<dbReference type="CDD" id="cd07518">
    <property type="entry name" value="HAD_YbiV-Like"/>
    <property type="match status" value="1"/>
</dbReference>
<name>A0A2X3W9A8_9STRE</name>
<dbReference type="Gene3D" id="3.30.1240.10">
    <property type="match status" value="1"/>
</dbReference>
<keyword evidence="2" id="KW-1185">Reference proteome</keyword>
<dbReference type="STRING" id="1123303.GCA_000372425_00520"/>
<dbReference type="PANTHER" id="PTHR10000:SF53">
    <property type="entry name" value="5-AMINO-6-(5-PHOSPHO-D-RIBITYLAMINO)URACIL PHOSPHATASE YBJI-RELATED"/>
    <property type="match status" value="1"/>
</dbReference>
<accession>A0A2X3W9A8</accession>
<dbReference type="SFLD" id="SFLDG01140">
    <property type="entry name" value="C2.B:_Phosphomannomutase_and_P"/>
    <property type="match status" value="1"/>
</dbReference>
<dbReference type="RefSeq" id="WP_018029849.1">
    <property type="nucleotide sequence ID" value="NZ_LS483343.1"/>
</dbReference>
<dbReference type="SFLD" id="SFLDS00003">
    <property type="entry name" value="Haloacid_Dehalogenase"/>
    <property type="match status" value="1"/>
</dbReference>
<dbReference type="InterPro" id="IPR000150">
    <property type="entry name" value="Cof"/>
</dbReference>
<gene>
    <name evidence="1" type="primary">supH_1</name>
    <name evidence="1" type="ORF">NCTC12278_00992</name>
</gene>
<dbReference type="Gene3D" id="3.40.50.1000">
    <property type="entry name" value="HAD superfamily/HAD-like"/>
    <property type="match status" value="1"/>
</dbReference>
<dbReference type="Pfam" id="PF08282">
    <property type="entry name" value="Hydrolase_3"/>
    <property type="match status" value="1"/>
</dbReference>
<dbReference type="OrthoDB" id="9814970at2"/>
<dbReference type="SFLD" id="SFLDG01144">
    <property type="entry name" value="C2.B.4:_PGP_Like"/>
    <property type="match status" value="1"/>
</dbReference>
<dbReference type="InterPro" id="IPR006379">
    <property type="entry name" value="HAD-SF_hydro_IIB"/>
</dbReference>
<evidence type="ECO:0000313" key="1">
    <source>
        <dbReference type="EMBL" id="SQF40423.1"/>
    </source>
</evidence>
<proteinExistence type="predicted"/>
<dbReference type="NCBIfam" id="TIGR00099">
    <property type="entry name" value="Cof-subfamily"/>
    <property type="match status" value="1"/>
</dbReference>
<dbReference type="EC" id="3.1.3.23" evidence="1"/>
<dbReference type="NCBIfam" id="TIGR01484">
    <property type="entry name" value="HAD-SF-IIB"/>
    <property type="match status" value="1"/>
</dbReference>
<dbReference type="AlphaFoldDB" id="A0A2X3W9A8"/>
<dbReference type="EMBL" id="LS483343">
    <property type="protein sequence ID" value="SQF40423.1"/>
    <property type="molecule type" value="Genomic_DNA"/>
</dbReference>
<dbReference type="InterPro" id="IPR036412">
    <property type="entry name" value="HAD-like_sf"/>
</dbReference>
<sequence>MTLKVIATDMDGTFLKGDRSYDKERFTKLLERLAERDIRFVVASGNQYRQLRGFFPECHQKLTFIGENGANIIHRDIPLFEMFQSKEDLEDIIAFIEKEFPHAIISLSGQKKSYLKKNLPKDVFDALKPYLINLEQVASFLPLPNDSFFKMTLDVPEEETWEIMAALEKRDTGKRIVGTTSGFGCIDLISKGIHKGWALSKLLDEWGYTSDNLMVFGDGGNDLEMLSLGNYSYAMANAPQYVKEAARFEAKSNEEDGVLEAIEAYLDGH</sequence>
<organism evidence="1 2">
    <name type="scientific">Streptococcus ferus</name>
    <dbReference type="NCBI Taxonomy" id="1345"/>
    <lineage>
        <taxon>Bacteria</taxon>
        <taxon>Bacillati</taxon>
        <taxon>Bacillota</taxon>
        <taxon>Bacilli</taxon>
        <taxon>Lactobacillales</taxon>
        <taxon>Streptococcaceae</taxon>
        <taxon>Streptococcus</taxon>
    </lineage>
</organism>
<protein>
    <submittedName>
        <fullName evidence="1">Haloacid dehalogenase-like hydrolase</fullName>
        <ecNumber evidence="1">3.1.3.23</ecNumber>
    </submittedName>
</protein>